<reference evidence="2" key="2">
    <citation type="submission" date="2021-08" db="EMBL/GenBank/DDBJ databases">
        <authorList>
            <person name="Tani A."/>
            <person name="Ola A."/>
            <person name="Ogura Y."/>
            <person name="Katsura K."/>
            <person name="Hayashi T."/>
        </authorList>
    </citation>
    <scope>NUCLEOTIDE SEQUENCE</scope>
    <source>
        <strain evidence="2">DSM 16372</strain>
    </source>
</reference>
<dbReference type="Proteomes" id="UP001055247">
    <property type="component" value="Unassembled WGS sequence"/>
</dbReference>
<feature type="region of interest" description="Disordered" evidence="1">
    <location>
        <begin position="19"/>
        <end position="41"/>
    </location>
</feature>
<gene>
    <name evidence="2" type="ORF">BHAOGJBA_1456</name>
</gene>
<reference evidence="2" key="1">
    <citation type="journal article" date="2016" name="Front. Microbiol.">
        <title>Genome Sequence of the Piezophilic, Mesophilic Sulfate-Reducing Bacterium Desulfovibrio indicus J2T.</title>
        <authorList>
            <person name="Cao J."/>
            <person name="Maignien L."/>
            <person name="Shao Z."/>
            <person name="Alain K."/>
            <person name="Jebbar M."/>
        </authorList>
    </citation>
    <scope>NUCLEOTIDE SEQUENCE</scope>
    <source>
        <strain evidence="2">DSM 16372</strain>
    </source>
</reference>
<sequence>MTRLARLISANGSASACAVPHARPKRAMRVPSPFPSRTPEG</sequence>
<dbReference type="EMBL" id="BPQO01000005">
    <property type="protein sequence ID" value="GJD87949.1"/>
    <property type="molecule type" value="Genomic_DNA"/>
</dbReference>
<dbReference type="AlphaFoldDB" id="A0AAV4ZHM6"/>
<proteinExistence type="predicted"/>
<protein>
    <submittedName>
        <fullName evidence="2">Uncharacterized protein</fullName>
    </submittedName>
</protein>
<organism evidence="2 3">
    <name type="scientific">Methylobacterium hispanicum</name>
    <dbReference type="NCBI Taxonomy" id="270350"/>
    <lineage>
        <taxon>Bacteria</taxon>
        <taxon>Pseudomonadati</taxon>
        <taxon>Pseudomonadota</taxon>
        <taxon>Alphaproteobacteria</taxon>
        <taxon>Hyphomicrobiales</taxon>
        <taxon>Methylobacteriaceae</taxon>
        <taxon>Methylobacterium</taxon>
    </lineage>
</organism>
<name>A0AAV4ZHM6_9HYPH</name>
<evidence type="ECO:0000313" key="3">
    <source>
        <dbReference type="Proteomes" id="UP001055247"/>
    </source>
</evidence>
<keyword evidence="3" id="KW-1185">Reference proteome</keyword>
<feature type="compositionally biased region" description="Pro residues" evidence="1">
    <location>
        <begin position="32"/>
        <end position="41"/>
    </location>
</feature>
<accession>A0AAV4ZHM6</accession>
<comment type="caution">
    <text evidence="2">The sequence shown here is derived from an EMBL/GenBank/DDBJ whole genome shotgun (WGS) entry which is preliminary data.</text>
</comment>
<evidence type="ECO:0000256" key="1">
    <source>
        <dbReference type="SAM" id="MobiDB-lite"/>
    </source>
</evidence>
<dbReference type="PROSITE" id="PS51257">
    <property type="entry name" value="PROKAR_LIPOPROTEIN"/>
    <property type="match status" value="1"/>
</dbReference>
<evidence type="ECO:0000313" key="2">
    <source>
        <dbReference type="EMBL" id="GJD87949.1"/>
    </source>
</evidence>